<name>A0A1F4S809_UNCSA</name>
<dbReference type="InterPro" id="IPR011055">
    <property type="entry name" value="Dup_hybrid_motif"/>
</dbReference>
<dbReference type="Gene3D" id="2.70.70.10">
    <property type="entry name" value="Glucose Permease (Domain IIA)"/>
    <property type="match status" value="1"/>
</dbReference>
<sequence length="352" mass="38300">MKNKLINWLKYGVIFLLMLCLAGCGAKNGDSGTGGSEDDPLALVFDSTLPEGVISFEVSPVAGSNYKYIVPLGNLNPSDHTLPTDHIYFTHDDATETIPVYAPSSGKILEVYAFNYGSEHDNRLTIGVKNNYSYYLIHLVADSNLKKGDTVTAGQQLGVASKHAAAVDLGVLNRNSPQAFINTSHYVTMNIYSDAPLKYFIEPIKSQLYDTVRRLGSDKDGKFCYDQAGKLIGGWFLSDVTETDITSSPAVGTKEVAFVYDNYDPTQIMISVGGTVFSKGVYYVQNAADDPASITVASGKATYKLYSSSQEANRVGIMVVQMTGDSQVKIEAFSDTSIDEIEFTSAAYNYIR</sequence>
<gene>
    <name evidence="2" type="ORF">A2290_06665</name>
</gene>
<reference evidence="2 3" key="1">
    <citation type="journal article" date="2016" name="Nat. Commun.">
        <title>Thousands of microbial genomes shed light on interconnected biogeochemical processes in an aquifer system.</title>
        <authorList>
            <person name="Anantharaman K."/>
            <person name="Brown C.T."/>
            <person name="Hug L.A."/>
            <person name="Sharon I."/>
            <person name="Castelle C.J."/>
            <person name="Probst A.J."/>
            <person name="Thomas B.C."/>
            <person name="Singh A."/>
            <person name="Wilkins M.J."/>
            <person name="Karaoz U."/>
            <person name="Brodie E.L."/>
            <person name="Williams K.H."/>
            <person name="Hubbard S.S."/>
            <person name="Banfield J.F."/>
        </authorList>
    </citation>
    <scope>NUCLEOTIDE SEQUENCE [LARGE SCALE GENOMIC DNA]</scope>
</reference>
<accession>A0A1F4S809</accession>
<dbReference type="Proteomes" id="UP000177905">
    <property type="component" value="Unassembled WGS sequence"/>
</dbReference>
<evidence type="ECO:0000313" key="3">
    <source>
        <dbReference type="Proteomes" id="UP000177905"/>
    </source>
</evidence>
<proteinExistence type="predicted"/>
<dbReference type="EMBL" id="MEUA01000006">
    <property type="protein sequence ID" value="OGC16578.1"/>
    <property type="molecule type" value="Genomic_DNA"/>
</dbReference>
<feature type="signal peptide" evidence="1">
    <location>
        <begin position="1"/>
        <end position="26"/>
    </location>
</feature>
<feature type="chain" id="PRO_5009514398" evidence="1">
    <location>
        <begin position="27"/>
        <end position="352"/>
    </location>
</feature>
<evidence type="ECO:0000313" key="2">
    <source>
        <dbReference type="EMBL" id="OGC16578.1"/>
    </source>
</evidence>
<comment type="caution">
    <text evidence="2">The sequence shown here is derived from an EMBL/GenBank/DDBJ whole genome shotgun (WGS) entry which is preliminary data.</text>
</comment>
<evidence type="ECO:0000256" key="1">
    <source>
        <dbReference type="SAM" id="SignalP"/>
    </source>
</evidence>
<protein>
    <submittedName>
        <fullName evidence="2">Uncharacterized protein</fullName>
    </submittedName>
</protein>
<dbReference type="AlphaFoldDB" id="A0A1F4S809"/>
<keyword evidence="1" id="KW-0732">Signal</keyword>
<organism evidence="2 3">
    <name type="scientific">candidate division WOR-1 bacterium RIFOXYB2_FULL_36_35</name>
    <dbReference type="NCBI Taxonomy" id="1802578"/>
    <lineage>
        <taxon>Bacteria</taxon>
        <taxon>Bacillati</taxon>
        <taxon>Saganbacteria</taxon>
    </lineage>
</organism>